<organism evidence="5 6">
    <name type="scientific">Moheibacter sediminis</name>
    <dbReference type="NCBI Taxonomy" id="1434700"/>
    <lineage>
        <taxon>Bacteria</taxon>
        <taxon>Pseudomonadati</taxon>
        <taxon>Bacteroidota</taxon>
        <taxon>Flavobacteriia</taxon>
        <taxon>Flavobacteriales</taxon>
        <taxon>Weeksellaceae</taxon>
        <taxon>Moheibacter</taxon>
    </lineage>
</organism>
<dbReference type="SUPFAM" id="SSF46689">
    <property type="entry name" value="Homeodomain-like"/>
    <property type="match status" value="1"/>
</dbReference>
<dbReference type="InterPro" id="IPR018062">
    <property type="entry name" value="HTH_AraC-typ_CS"/>
</dbReference>
<dbReference type="PRINTS" id="PR00032">
    <property type="entry name" value="HTHARAC"/>
</dbReference>
<keyword evidence="6" id="KW-1185">Reference proteome</keyword>
<dbReference type="InterPro" id="IPR018060">
    <property type="entry name" value="HTH_AraC"/>
</dbReference>
<evidence type="ECO:0000256" key="3">
    <source>
        <dbReference type="ARBA" id="ARBA00023163"/>
    </source>
</evidence>
<dbReference type="GO" id="GO:0003700">
    <property type="term" value="F:DNA-binding transcription factor activity"/>
    <property type="evidence" value="ECO:0007669"/>
    <property type="project" value="InterPro"/>
</dbReference>
<gene>
    <name evidence="5" type="ORF">SAMN06296427_103189</name>
</gene>
<dbReference type="Gene3D" id="1.10.10.60">
    <property type="entry name" value="Homeodomain-like"/>
    <property type="match status" value="1"/>
</dbReference>
<evidence type="ECO:0000259" key="4">
    <source>
        <dbReference type="PROSITE" id="PS01124"/>
    </source>
</evidence>
<dbReference type="PROSITE" id="PS00041">
    <property type="entry name" value="HTH_ARAC_FAMILY_1"/>
    <property type="match status" value="1"/>
</dbReference>
<dbReference type="InterPro" id="IPR053142">
    <property type="entry name" value="PchR_regulatory_protein"/>
</dbReference>
<feature type="domain" description="HTH araC/xylS-type" evidence="4">
    <location>
        <begin position="196"/>
        <end position="294"/>
    </location>
</feature>
<dbReference type="SMART" id="SM00342">
    <property type="entry name" value="HTH_ARAC"/>
    <property type="match status" value="1"/>
</dbReference>
<evidence type="ECO:0000313" key="5">
    <source>
        <dbReference type="EMBL" id="SMC51190.1"/>
    </source>
</evidence>
<accession>A0A1W1ZRN3</accession>
<evidence type="ECO:0000256" key="2">
    <source>
        <dbReference type="ARBA" id="ARBA00023125"/>
    </source>
</evidence>
<dbReference type="InterPro" id="IPR009057">
    <property type="entry name" value="Homeodomain-like_sf"/>
</dbReference>
<keyword evidence="2" id="KW-0238">DNA-binding</keyword>
<dbReference type="STRING" id="1434700.SAMN06296427_103189"/>
<sequence length="295" mass="34237">METKLKNTYKSKVKEYWMGSDIYLAHIDNNTPFTDTITKGIDKKFIQFYFCTKGGMTFNFNNGNYKINLNDGFSFLIYNPSLELPLNLSINSDSKVTIVFVSVEKLHNLFSDNNIRAEFLNQTKTQTKYYNQQNISTTIRMVLNQIENNNLNPHFENLYVLGKVYELFTLHFSESESNQKENCPFLDNEKDAKKLKEAREILLENLNNPPILKELSEQSGLSEYKLKEGFKQVYGSTVYGFVLDKKLEMAREKLETGDLQVKDIAYEIGYENPSHFISAFKKKYGITPKQFAKQA</sequence>
<name>A0A1W1ZRN3_9FLAO</name>
<keyword evidence="3" id="KW-0804">Transcription</keyword>
<evidence type="ECO:0000256" key="1">
    <source>
        <dbReference type="ARBA" id="ARBA00023015"/>
    </source>
</evidence>
<dbReference type="PANTHER" id="PTHR47893">
    <property type="entry name" value="REGULATORY PROTEIN PCHR"/>
    <property type="match status" value="1"/>
</dbReference>
<dbReference type="GO" id="GO:0043565">
    <property type="term" value="F:sequence-specific DNA binding"/>
    <property type="evidence" value="ECO:0007669"/>
    <property type="project" value="InterPro"/>
</dbReference>
<protein>
    <submittedName>
        <fullName evidence="5">Transcriptional regulator, AraC family</fullName>
    </submittedName>
</protein>
<dbReference type="OrthoDB" id="799767at2"/>
<dbReference type="PANTHER" id="PTHR47893:SF1">
    <property type="entry name" value="REGULATORY PROTEIN PCHR"/>
    <property type="match status" value="1"/>
</dbReference>
<proteinExistence type="predicted"/>
<dbReference type="InterPro" id="IPR020449">
    <property type="entry name" value="Tscrpt_reg_AraC-type_HTH"/>
</dbReference>
<dbReference type="Proteomes" id="UP000192393">
    <property type="component" value="Unassembled WGS sequence"/>
</dbReference>
<dbReference type="Pfam" id="PF12833">
    <property type="entry name" value="HTH_18"/>
    <property type="match status" value="1"/>
</dbReference>
<reference evidence="5 6" key="1">
    <citation type="submission" date="2017-04" db="EMBL/GenBank/DDBJ databases">
        <authorList>
            <person name="Afonso C.L."/>
            <person name="Miller P.J."/>
            <person name="Scott M.A."/>
            <person name="Spackman E."/>
            <person name="Goraichik I."/>
            <person name="Dimitrov K.M."/>
            <person name="Suarez D.L."/>
            <person name="Swayne D.E."/>
        </authorList>
    </citation>
    <scope>NUCLEOTIDE SEQUENCE [LARGE SCALE GENOMIC DNA]</scope>
    <source>
        <strain evidence="5 6">CGMCC 1.12708</strain>
    </source>
</reference>
<dbReference type="PROSITE" id="PS01124">
    <property type="entry name" value="HTH_ARAC_FAMILY_2"/>
    <property type="match status" value="1"/>
</dbReference>
<dbReference type="AlphaFoldDB" id="A0A1W1ZRN3"/>
<dbReference type="EMBL" id="FWXS01000003">
    <property type="protein sequence ID" value="SMC51190.1"/>
    <property type="molecule type" value="Genomic_DNA"/>
</dbReference>
<evidence type="ECO:0000313" key="6">
    <source>
        <dbReference type="Proteomes" id="UP000192393"/>
    </source>
</evidence>
<dbReference type="RefSeq" id="WP_084016774.1">
    <property type="nucleotide sequence ID" value="NZ_FWXS01000003.1"/>
</dbReference>
<keyword evidence="1" id="KW-0805">Transcription regulation</keyword>